<name>X1USM3_9ZZZZ</name>
<gene>
    <name evidence="1" type="ORF">S12H4_45115</name>
</gene>
<comment type="caution">
    <text evidence="1">The sequence shown here is derived from an EMBL/GenBank/DDBJ whole genome shotgun (WGS) entry which is preliminary data.</text>
</comment>
<proteinExistence type="predicted"/>
<protein>
    <submittedName>
        <fullName evidence="1">Uncharacterized protein</fullName>
    </submittedName>
</protein>
<dbReference type="EMBL" id="BARW01027860">
    <property type="protein sequence ID" value="GAJ06607.1"/>
    <property type="molecule type" value="Genomic_DNA"/>
</dbReference>
<reference evidence="1" key="1">
    <citation type="journal article" date="2014" name="Front. Microbiol.">
        <title>High frequency of phylogenetically diverse reductive dehalogenase-homologous genes in deep subseafloor sedimentary metagenomes.</title>
        <authorList>
            <person name="Kawai M."/>
            <person name="Futagami T."/>
            <person name="Toyoda A."/>
            <person name="Takaki Y."/>
            <person name="Nishi S."/>
            <person name="Hori S."/>
            <person name="Arai W."/>
            <person name="Tsubouchi T."/>
            <person name="Morono Y."/>
            <person name="Uchiyama I."/>
            <person name="Ito T."/>
            <person name="Fujiyama A."/>
            <person name="Inagaki F."/>
            <person name="Takami H."/>
        </authorList>
    </citation>
    <scope>NUCLEOTIDE SEQUENCE</scope>
    <source>
        <strain evidence="1">Expedition CK06-06</strain>
    </source>
</reference>
<feature type="non-terminal residue" evidence="1">
    <location>
        <position position="69"/>
    </location>
</feature>
<evidence type="ECO:0000313" key="1">
    <source>
        <dbReference type="EMBL" id="GAJ06607.1"/>
    </source>
</evidence>
<organism evidence="1">
    <name type="scientific">marine sediment metagenome</name>
    <dbReference type="NCBI Taxonomy" id="412755"/>
    <lineage>
        <taxon>unclassified sequences</taxon>
        <taxon>metagenomes</taxon>
        <taxon>ecological metagenomes</taxon>
    </lineage>
</organism>
<dbReference type="AlphaFoldDB" id="X1USM3"/>
<accession>X1USM3</accession>
<sequence length="69" mass="7595">MRRSISLCVAAILLGWVGISGQTINIKTLPLISTQQFALAPLRTTAPDSQVTKYDVFCINIQRVIGQTY</sequence>